<dbReference type="GO" id="GO:0051539">
    <property type="term" value="F:4 iron, 4 sulfur cluster binding"/>
    <property type="evidence" value="ECO:0007669"/>
    <property type="project" value="UniProtKB-KW"/>
</dbReference>
<dbReference type="Pfam" id="PF18693">
    <property type="entry name" value="TRAM_2"/>
    <property type="match status" value="1"/>
</dbReference>
<keyword evidence="8" id="KW-0411">Iron-sulfur</keyword>
<dbReference type="GO" id="GO:0005829">
    <property type="term" value="C:cytosol"/>
    <property type="evidence" value="ECO:0007669"/>
    <property type="project" value="TreeGrafter"/>
</dbReference>
<dbReference type="PROSITE" id="PS01278">
    <property type="entry name" value="MTTASE_RADICAL"/>
    <property type="match status" value="1"/>
</dbReference>
<dbReference type="InterPro" id="IPR002792">
    <property type="entry name" value="TRAM_dom"/>
</dbReference>
<dbReference type="SFLD" id="SFLDG01082">
    <property type="entry name" value="B12-binding_domain_containing"/>
    <property type="match status" value="1"/>
</dbReference>
<evidence type="ECO:0000256" key="4">
    <source>
        <dbReference type="ARBA" id="ARBA00022679"/>
    </source>
</evidence>
<evidence type="ECO:0000259" key="10">
    <source>
        <dbReference type="PROSITE" id="PS51449"/>
    </source>
</evidence>
<dbReference type="GO" id="GO:0006400">
    <property type="term" value="P:tRNA modification"/>
    <property type="evidence" value="ECO:0007669"/>
    <property type="project" value="InterPro"/>
</dbReference>
<dbReference type="FunFam" id="3.80.30.20:FF:000001">
    <property type="entry name" value="tRNA-2-methylthio-N(6)-dimethylallyladenosine synthase 2"/>
    <property type="match status" value="1"/>
</dbReference>
<accession>A0A0S7WJ77</accession>
<feature type="domain" description="MTTase N-terminal" evidence="10">
    <location>
        <begin position="1"/>
        <end position="78"/>
    </location>
</feature>
<dbReference type="SFLD" id="SFLDS00029">
    <property type="entry name" value="Radical_SAM"/>
    <property type="match status" value="1"/>
</dbReference>
<keyword evidence="4" id="KW-0808">Transferase</keyword>
<dbReference type="PROSITE" id="PS51449">
    <property type="entry name" value="MTTASE_N"/>
    <property type="match status" value="1"/>
</dbReference>
<dbReference type="GO" id="GO:0046872">
    <property type="term" value="F:metal ion binding"/>
    <property type="evidence" value="ECO:0007669"/>
    <property type="project" value="UniProtKB-KW"/>
</dbReference>
<evidence type="ECO:0000313" key="12">
    <source>
        <dbReference type="EMBL" id="KPJ49660.1"/>
    </source>
</evidence>
<keyword evidence="2" id="KW-0004">4Fe-4S</keyword>
<name>A0A0S7WJ77_UNCT6</name>
<keyword evidence="5" id="KW-0949">S-adenosyl-L-methionine</keyword>
<dbReference type="InterPro" id="IPR038135">
    <property type="entry name" value="Methylthiotransferase_N_sf"/>
</dbReference>
<dbReference type="InterPro" id="IPR006638">
    <property type="entry name" value="Elp3/MiaA/NifB-like_rSAM"/>
</dbReference>
<dbReference type="InterPro" id="IPR058240">
    <property type="entry name" value="rSAM_sf"/>
</dbReference>
<evidence type="ECO:0000259" key="9">
    <source>
        <dbReference type="PROSITE" id="PS50926"/>
    </source>
</evidence>
<dbReference type="Pfam" id="PF00919">
    <property type="entry name" value="UPF0004"/>
    <property type="match status" value="1"/>
</dbReference>
<dbReference type="InterPro" id="IPR005839">
    <property type="entry name" value="Methylthiotransferase"/>
</dbReference>
<dbReference type="SUPFAM" id="SSF102114">
    <property type="entry name" value="Radical SAM enzymes"/>
    <property type="match status" value="1"/>
</dbReference>
<dbReference type="InterPro" id="IPR005840">
    <property type="entry name" value="Ribosomal_uS12_MeSTrfase_RimO"/>
</dbReference>
<organism evidence="12 13">
    <name type="scientific">candidate division TA06 bacterium DG_26</name>
    <dbReference type="NCBI Taxonomy" id="1703771"/>
    <lineage>
        <taxon>Bacteria</taxon>
        <taxon>Bacteria division TA06</taxon>
    </lineage>
</organism>
<dbReference type="Pfam" id="PF04055">
    <property type="entry name" value="Radical_SAM"/>
    <property type="match status" value="1"/>
</dbReference>
<evidence type="ECO:0000256" key="1">
    <source>
        <dbReference type="ARBA" id="ARBA00001966"/>
    </source>
</evidence>
<evidence type="ECO:0000256" key="3">
    <source>
        <dbReference type="ARBA" id="ARBA00022490"/>
    </source>
</evidence>
<dbReference type="PANTHER" id="PTHR43837:SF1">
    <property type="entry name" value="RIBOSOMAL PROTEIN US12 METHYLTHIOTRANSFERASE RIMO"/>
    <property type="match status" value="1"/>
</dbReference>
<evidence type="ECO:0000256" key="6">
    <source>
        <dbReference type="ARBA" id="ARBA00022723"/>
    </source>
</evidence>
<comment type="caution">
    <text evidence="12">The sequence shown here is derived from an EMBL/GenBank/DDBJ whole genome shotgun (WGS) entry which is preliminary data.</text>
</comment>
<dbReference type="NCBIfam" id="TIGR00089">
    <property type="entry name" value="MiaB/RimO family radical SAM methylthiotransferase"/>
    <property type="match status" value="1"/>
</dbReference>
<evidence type="ECO:0000256" key="7">
    <source>
        <dbReference type="ARBA" id="ARBA00023004"/>
    </source>
</evidence>
<dbReference type="SFLD" id="SFLDG01061">
    <property type="entry name" value="methylthiotransferase"/>
    <property type="match status" value="1"/>
</dbReference>
<dbReference type="PROSITE" id="PS50926">
    <property type="entry name" value="TRAM"/>
    <property type="match status" value="1"/>
</dbReference>
<dbReference type="InterPro" id="IPR020612">
    <property type="entry name" value="Methylthiotransferase_CS"/>
</dbReference>
<dbReference type="Gene3D" id="3.80.30.20">
    <property type="entry name" value="tm_1862 like domain"/>
    <property type="match status" value="1"/>
</dbReference>
<dbReference type="NCBIfam" id="TIGR01125">
    <property type="entry name" value="30S ribosomal protein S12 methylthiotransferase RimO"/>
    <property type="match status" value="1"/>
</dbReference>
<dbReference type="InterPro" id="IPR012340">
    <property type="entry name" value="NA-bd_OB-fold"/>
</dbReference>
<evidence type="ECO:0000256" key="2">
    <source>
        <dbReference type="ARBA" id="ARBA00022485"/>
    </source>
</evidence>
<dbReference type="EMBL" id="LIZT01000048">
    <property type="protein sequence ID" value="KPJ49660.1"/>
    <property type="molecule type" value="Genomic_DNA"/>
</dbReference>
<dbReference type="InterPro" id="IPR013848">
    <property type="entry name" value="Methylthiotransferase_N"/>
</dbReference>
<dbReference type="InterPro" id="IPR023404">
    <property type="entry name" value="rSAM_horseshoe"/>
</dbReference>
<dbReference type="PROSITE" id="PS51918">
    <property type="entry name" value="RADICAL_SAM"/>
    <property type="match status" value="1"/>
</dbReference>
<dbReference type="GO" id="GO:0035599">
    <property type="term" value="F:aspartic acid methylthiotransferase activity"/>
    <property type="evidence" value="ECO:0007669"/>
    <property type="project" value="TreeGrafter"/>
</dbReference>
<dbReference type="PANTHER" id="PTHR43837">
    <property type="entry name" value="RIBOSOMAL PROTEIN S12 METHYLTHIOTRANSFERASE RIMO"/>
    <property type="match status" value="1"/>
</dbReference>
<dbReference type="CDD" id="cd01335">
    <property type="entry name" value="Radical_SAM"/>
    <property type="match status" value="1"/>
</dbReference>
<keyword evidence="6" id="KW-0479">Metal-binding</keyword>
<feature type="domain" description="Radical SAM core" evidence="11">
    <location>
        <begin position="100"/>
        <end position="330"/>
    </location>
</feature>
<keyword evidence="3" id="KW-0963">Cytoplasm</keyword>
<dbReference type="Gene3D" id="3.40.50.12160">
    <property type="entry name" value="Methylthiotransferase, N-terminal domain"/>
    <property type="match status" value="1"/>
</dbReference>
<dbReference type="Gene3D" id="2.40.50.140">
    <property type="entry name" value="Nucleic acid-binding proteins"/>
    <property type="match status" value="1"/>
</dbReference>
<feature type="non-terminal residue" evidence="12">
    <location>
        <position position="1"/>
    </location>
</feature>
<evidence type="ECO:0000313" key="13">
    <source>
        <dbReference type="Proteomes" id="UP000051124"/>
    </source>
</evidence>
<feature type="domain" description="TRAM" evidence="9">
    <location>
        <begin position="333"/>
        <end position="399"/>
    </location>
</feature>
<evidence type="ECO:0000259" key="11">
    <source>
        <dbReference type="PROSITE" id="PS51918"/>
    </source>
</evidence>
<dbReference type="Proteomes" id="UP000051124">
    <property type="component" value="Unassembled WGS sequence"/>
</dbReference>
<keyword evidence="7" id="KW-0408">Iron</keyword>
<dbReference type="AlphaFoldDB" id="A0A0S7WJ77"/>
<sequence length="407" mass="45536">HAEVLIINTCAFIQAATEESIECILEACARPPRRGIIVAGCLPQRYGKKLLTAVPEIDYAIGVGKCSMIADVVRRVNQGKKGIDVSSPISASPPRERILLSPAHYAYLQIADGCSNKCSYCLIPSLRGAYRSRRLQLILGEATELAERGVRELILIAQDSALYGTDLYRAALLPRLLERLARIDGIRWIRILYLHPAHITDQLIDVLADLEKVCKYVDMPIQHISDRILSRMRRKVTSARIHNLVDSLKKKIPNVALRTTVMVGFPGERDEDFDELLQFLEDSAFDAVGMFTFSPEEGTAAFTFDERVERQIAEERTTTLQEVQREISLQKNRQRIGSSLEILIDERIGKGRWRGRAQFHAPDIDGVVYVTGSSVRRGSFVKVSVADADDYDLFALHPGSGHCHSVL</sequence>
<dbReference type="PATRIC" id="fig|1703771.3.peg.1700"/>
<reference evidence="12 13" key="1">
    <citation type="journal article" date="2015" name="Microbiome">
        <title>Genomic resolution of linkages in carbon, nitrogen, and sulfur cycling among widespread estuary sediment bacteria.</title>
        <authorList>
            <person name="Baker B.J."/>
            <person name="Lazar C.S."/>
            <person name="Teske A.P."/>
            <person name="Dick G.J."/>
        </authorList>
    </citation>
    <scope>NUCLEOTIDE SEQUENCE [LARGE SCALE GENOMIC DNA]</scope>
    <source>
        <strain evidence="12">DG_26</strain>
    </source>
</reference>
<evidence type="ECO:0008006" key="14">
    <source>
        <dbReference type="Google" id="ProtNLM"/>
    </source>
</evidence>
<evidence type="ECO:0000256" key="8">
    <source>
        <dbReference type="ARBA" id="ARBA00023014"/>
    </source>
</evidence>
<gene>
    <name evidence="12" type="ORF">AMJ40_05000</name>
</gene>
<dbReference type="HAMAP" id="MF_01865">
    <property type="entry name" value="MTTase_RimO"/>
    <property type="match status" value="1"/>
</dbReference>
<evidence type="ECO:0000256" key="5">
    <source>
        <dbReference type="ARBA" id="ARBA00022691"/>
    </source>
</evidence>
<comment type="cofactor">
    <cofactor evidence="1">
        <name>[4Fe-4S] cluster</name>
        <dbReference type="ChEBI" id="CHEBI:49883"/>
    </cofactor>
</comment>
<dbReference type="InterPro" id="IPR007197">
    <property type="entry name" value="rSAM"/>
</dbReference>
<dbReference type="SMART" id="SM00729">
    <property type="entry name" value="Elp3"/>
    <property type="match status" value="1"/>
</dbReference>
<protein>
    <recommendedName>
        <fullName evidence="14">30S ribosomal protein S12 methylthiotransferase RimO</fullName>
    </recommendedName>
</protein>
<proteinExistence type="inferred from homology"/>